<dbReference type="AlphaFoldDB" id="A0A317XRF6"/>
<evidence type="ECO:0000313" key="3">
    <source>
        <dbReference type="Proteomes" id="UP000246740"/>
    </source>
</evidence>
<dbReference type="EMBL" id="KZ819191">
    <property type="protein sequence ID" value="PWZ00885.1"/>
    <property type="molecule type" value="Genomic_DNA"/>
</dbReference>
<feature type="region of interest" description="Disordered" evidence="1">
    <location>
        <begin position="12"/>
        <end position="36"/>
    </location>
</feature>
<dbReference type="Proteomes" id="UP000246740">
    <property type="component" value="Unassembled WGS sequence"/>
</dbReference>
<feature type="compositionally biased region" description="Basic and acidic residues" evidence="1">
    <location>
        <begin position="12"/>
        <end position="24"/>
    </location>
</feature>
<keyword evidence="3" id="KW-1185">Reference proteome</keyword>
<evidence type="ECO:0000256" key="1">
    <source>
        <dbReference type="SAM" id="MobiDB-lite"/>
    </source>
</evidence>
<dbReference type="InParanoid" id="A0A317XRF6"/>
<protein>
    <submittedName>
        <fullName evidence="2">Uncharacterized protein</fullName>
    </submittedName>
</protein>
<organism evidence="2 3">
    <name type="scientific">Testicularia cyperi</name>
    <dbReference type="NCBI Taxonomy" id="1882483"/>
    <lineage>
        <taxon>Eukaryota</taxon>
        <taxon>Fungi</taxon>
        <taxon>Dikarya</taxon>
        <taxon>Basidiomycota</taxon>
        <taxon>Ustilaginomycotina</taxon>
        <taxon>Ustilaginomycetes</taxon>
        <taxon>Ustilaginales</taxon>
        <taxon>Anthracoideaceae</taxon>
        <taxon>Testicularia</taxon>
    </lineage>
</organism>
<gene>
    <name evidence="2" type="ORF">BCV70DRAFT_84254</name>
</gene>
<proteinExistence type="predicted"/>
<accession>A0A317XRF6</accession>
<name>A0A317XRF6_9BASI</name>
<sequence>MTGCLRPAQLEHRAPRRPWLERRPIHTTQQQQQQQQQQAQAQIQSLALTGRTGETCTSPHTRRCWRLLLYRGQTILSLTLRSRLAIFTSSHFELCLPGQVADMSFSILIVVL</sequence>
<reference evidence="2 3" key="1">
    <citation type="journal article" date="2018" name="Mol. Biol. Evol.">
        <title>Broad Genomic Sampling Reveals a Smut Pathogenic Ancestry of the Fungal Clade Ustilaginomycotina.</title>
        <authorList>
            <person name="Kijpornyongpan T."/>
            <person name="Mondo S.J."/>
            <person name="Barry K."/>
            <person name="Sandor L."/>
            <person name="Lee J."/>
            <person name="Lipzen A."/>
            <person name="Pangilinan J."/>
            <person name="LaButti K."/>
            <person name="Hainaut M."/>
            <person name="Henrissat B."/>
            <person name="Grigoriev I.V."/>
            <person name="Spatafora J.W."/>
            <person name="Aime M.C."/>
        </authorList>
    </citation>
    <scope>NUCLEOTIDE SEQUENCE [LARGE SCALE GENOMIC DNA]</scope>
    <source>
        <strain evidence="2 3">MCA 3645</strain>
    </source>
</reference>
<evidence type="ECO:0000313" key="2">
    <source>
        <dbReference type="EMBL" id="PWZ00885.1"/>
    </source>
</evidence>